<feature type="region of interest" description="Disordered" evidence="1">
    <location>
        <begin position="255"/>
        <end position="319"/>
    </location>
</feature>
<evidence type="ECO:0000313" key="3">
    <source>
        <dbReference type="Proteomes" id="UP000708148"/>
    </source>
</evidence>
<feature type="compositionally biased region" description="Low complexity" evidence="1">
    <location>
        <begin position="469"/>
        <end position="501"/>
    </location>
</feature>
<feature type="region of interest" description="Disordered" evidence="1">
    <location>
        <begin position="111"/>
        <end position="131"/>
    </location>
</feature>
<evidence type="ECO:0000256" key="1">
    <source>
        <dbReference type="SAM" id="MobiDB-lite"/>
    </source>
</evidence>
<feature type="region of interest" description="Disordered" evidence="1">
    <location>
        <begin position="153"/>
        <end position="178"/>
    </location>
</feature>
<feature type="compositionally biased region" description="Polar residues" evidence="1">
    <location>
        <begin position="365"/>
        <end position="376"/>
    </location>
</feature>
<feature type="region of interest" description="Disordered" evidence="1">
    <location>
        <begin position="1"/>
        <end position="91"/>
    </location>
</feature>
<feature type="compositionally biased region" description="Basic and acidic residues" evidence="1">
    <location>
        <begin position="625"/>
        <end position="636"/>
    </location>
</feature>
<evidence type="ECO:0000313" key="2">
    <source>
        <dbReference type="EMBL" id="CAD7697328.1"/>
    </source>
</evidence>
<feature type="region of interest" description="Disordered" evidence="1">
    <location>
        <begin position="453"/>
        <end position="584"/>
    </location>
</feature>
<dbReference type="EMBL" id="CAJHUC010000642">
    <property type="protein sequence ID" value="CAD7697328.1"/>
    <property type="molecule type" value="Genomic_DNA"/>
</dbReference>
<feature type="compositionally biased region" description="Polar residues" evidence="1">
    <location>
        <begin position="637"/>
        <end position="659"/>
    </location>
</feature>
<feature type="compositionally biased region" description="Basic and acidic residues" evidence="1">
    <location>
        <begin position="399"/>
        <end position="417"/>
    </location>
</feature>
<name>A0A8S1ISW9_9CHLO</name>
<proteinExistence type="predicted"/>
<keyword evidence="3" id="KW-1185">Reference proteome</keyword>
<feature type="region of interest" description="Disordered" evidence="1">
    <location>
        <begin position="777"/>
        <end position="889"/>
    </location>
</feature>
<reference evidence="2" key="1">
    <citation type="submission" date="2020-12" db="EMBL/GenBank/DDBJ databases">
        <authorList>
            <person name="Iha C."/>
        </authorList>
    </citation>
    <scope>NUCLEOTIDE SEQUENCE</scope>
</reference>
<sequence length="1308" mass="138361">MDGGVVQRGLDGLKRGGGWSIARGHSSYRSLGSDPSDFEEQVEALQREFRELRAEFGDWPPRSRKPSPQAKANGGAIAGRGKGEGARNGGGSPGAFYRSALAWDKGGEGIKAGARKASPRWDAESPRDVEGLRADSRTRQHINEVFTTVPPGIYDDACGASDRSGEGSDPGAGGDGWEEAVPSVLSQRVKGGLSIAIDGWGPDGERLGGRGASSDSSEEVMSTPTGSRNMSPTRLSASEVDFPMWPGCGRASEIRSYTPFGDGEDDDDSDLGGWTAPRTPSAPCLAEEAGFGSAWDTDAGHGEDEPIGAGPGPEAKSAVVAVPARRAEAPEALSLLLESPHRPSSFSLNQMYKIGGRGPEGPDSPQLSQRSKSCTLLSRLGPNGGRSPDDDGEVLVFEGDAKAAEDGRESLQDRDGGGEGPAAEGSPLDDPEQRTEAVCAVFEFLRDMKMSMTRGIGSMQTRAAELQARSPVPSSRPRSLPGAPRSARGGAPPSSPASARSQSAFSEGRITSKGVEASEDFGGRESAPPARDGEHRERTDRSAGTIHASPRLTGQKARAQCGDRPAVPRSPCAKAPGKGGKGYLSDVDERVIKALGGGIGQVRREGEWAPSSDEFVLQALGGGTPREERKSRECERNNGSYTGLDSTGSLYARGQQPQDQPAVPRLETGGRAAEEADAPAGEGAIFSPKLEGEAPGCEAAGAQVNEEAVTADGGGEAQGWDDVAGSPECPEGAVDRVDGHVGVSCDGGDCAVGLDSVEGPSQECADAVVDRLETGVEGPVDEDSAQVTSQGFPERGAVQADNVDCAESQETGDVEDQVLLEQHEQHGIESVSEKAVGLSAKDATDEEGASASQPASAAVPNDPEQQDETGDAWELQSSEANAEDISPDIAECICEASEVVQEHDSADCPVPISEQDEHCHTATSVPPSTPALVTNAAKCDIASCDERNDYRSSSRGDEDDQGAQDPFADQPAARTDLVKAAVNGKLLGPKAQLGNKPVDSGVAHMAMESLEDKPPRDFQSLKVQPRTGGTRVQVADVPPLVLCSQALIPPEDGDYSCDSDRSFWTPRSRASSVGWFSVASWPAGSRERSEGPVDHNSFERSTSQQLCGFGDEHTCRKEAANRQPLPLPSKWSGTGFSTYLKGPRVSLDENNAVAWSQSEGAQCDFVISEHAYSRGIVEVVVEVEHLEGWAFVGAIGNGEPREVQPGSLAESPWSYGWSNECELYSGDHYYFESAQEMIRTGTVFHLVLDIMRSRLCLQFPETSRGREHGCHGRFFMCELGTMPRKDWRIVFEWLGSAKIRLTQVESFV</sequence>
<feature type="region of interest" description="Disordered" evidence="1">
    <location>
        <begin position="336"/>
        <end position="435"/>
    </location>
</feature>
<feature type="compositionally biased region" description="Polar residues" evidence="1">
    <location>
        <begin position="213"/>
        <end position="233"/>
    </location>
</feature>
<accession>A0A8S1ISW9</accession>
<feature type="region of interest" description="Disordered" evidence="1">
    <location>
        <begin position="947"/>
        <end position="971"/>
    </location>
</feature>
<feature type="compositionally biased region" description="Low complexity" evidence="1">
    <location>
        <begin position="849"/>
        <end position="858"/>
    </location>
</feature>
<feature type="compositionally biased region" description="Basic and acidic residues" evidence="1">
    <location>
        <begin position="45"/>
        <end position="56"/>
    </location>
</feature>
<feature type="compositionally biased region" description="Basic and acidic residues" evidence="1">
    <location>
        <begin position="947"/>
        <end position="956"/>
    </location>
</feature>
<feature type="region of interest" description="Disordered" evidence="1">
    <location>
        <begin position="621"/>
        <end position="699"/>
    </location>
</feature>
<feature type="region of interest" description="Disordered" evidence="1">
    <location>
        <begin position="196"/>
        <end position="233"/>
    </location>
</feature>
<gene>
    <name evidence="2" type="ORF">OSTQU699_LOCUS2689</name>
</gene>
<comment type="caution">
    <text evidence="2">The sequence shown here is derived from an EMBL/GenBank/DDBJ whole genome shotgun (WGS) entry which is preliminary data.</text>
</comment>
<feature type="compositionally biased region" description="Basic and acidic residues" evidence="1">
    <location>
        <begin position="531"/>
        <end position="541"/>
    </location>
</feature>
<protein>
    <submittedName>
        <fullName evidence="2">Uncharacterized protein</fullName>
    </submittedName>
</protein>
<dbReference type="Proteomes" id="UP000708148">
    <property type="component" value="Unassembled WGS sequence"/>
</dbReference>
<feature type="compositionally biased region" description="Gly residues" evidence="1">
    <location>
        <begin position="76"/>
        <end position="91"/>
    </location>
</feature>
<organism evidence="2 3">
    <name type="scientific">Ostreobium quekettii</name>
    <dbReference type="NCBI Taxonomy" id="121088"/>
    <lineage>
        <taxon>Eukaryota</taxon>
        <taxon>Viridiplantae</taxon>
        <taxon>Chlorophyta</taxon>
        <taxon>core chlorophytes</taxon>
        <taxon>Ulvophyceae</taxon>
        <taxon>TCBD clade</taxon>
        <taxon>Bryopsidales</taxon>
        <taxon>Ostreobineae</taxon>
        <taxon>Ostreobiaceae</taxon>
        <taxon>Ostreobium</taxon>
    </lineage>
</organism>
<feature type="compositionally biased region" description="Basic and acidic residues" evidence="1">
    <location>
        <begin position="119"/>
        <end position="131"/>
    </location>
</feature>